<proteinExistence type="predicted"/>
<sequence length="78" mass="8521">MIFCISAILSSCGSSQVEERNFPFVKVPSVISSGEEASSYTATYFWDDFTDTSSVFHDDSSHVNGVSTDDLEKALLKS</sequence>
<protein>
    <submittedName>
        <fullName evidence="1">DUF5106 domain-containing protein</fullName>
    </submittedName>
</protein>
<comment type="caution">
    <text evidence="1">The sequence shown here is derived from an EMBL/GenBank/DDBJ whole genome shotgun (WGS) entry which is preliminary data.</text>
</comment>
<evidence type="ECO:0000313" key="2">
    <source>
        <dbReference type="Proteomes" id="UP000823617"/>
    </source>
</evidence>
<reference evidence="1" key="2">
    <citation type="journal article" date="2021" name="PeerJ">
        <title>Extensive microbial diversity within the chicken gut microbiome revealed by metagenomics and culture.</title>
        <authorList>
            <person name="Gilroy R."/>
            <person name="Ravi A."/>
            <person name="Getino M."/>
            <person name="Pursley I."/>
            <person name="Horton D.L."/>
            <person name="Alikhan N.F."/>
            <person name="Baker D."/>
            <person name="Gharbi K."/>
            <person name="Hall N."/>
            <person name="Watson M."/>
            <person name="Adriaenssens E.M."/>
            <person name="Foster-Nyarko E."/>
            <person name="Jarju S."/>
            <person name="Secka A."/>
            <person name="Antonio M."/>
            <person name="Oren A."/>
            <person name="Chaudhuri R.R."/>
            <person name="La Ragione R."/>
            <person name="Hildebrand F."/>
            <person name="Pallen M.J."/>
        </authorList>
    </citation>
    <scope>NUCLEOTIDE SEQUENCE</scope>
    <source>
        <strain evidence="1">B1-3475</strain>
    </source>
</reference>
<dbReference type="EMBL" id="JADIMK010000068">
    <property type="protein sequence ID" value="MBO8456030.1"/>
    <property type="molecule type" value="Genomic_DNA"/>
</dbReference>
<accession>A0A9D9HLG5</accession>
<dbReference type="Proteomes" id="UP000823617">
    <property type="component" value="Unassembled WGS sequence"/>
</dbReference>
<evidence type="ECO:0000313" key="1">
    <source>
        <dbReference type="EMBL" id="MBO8456030.1"/>
    </source>
</evidence>
<reference evidence="1" key="1">
    <citation type="submission" date="2020-10" db="EMBL/GenBank/DDBJ databases">
        <authorList>
            <person name="Gilroy R."/>
        </authorList>
    </citation>
    <scope>NUCLEOTIDE SEQUENCE</scope>
    <source>
        <strain evidence="1">B1-3475</strain>
    </source>
</reference>
<name>A0A9D9HLG5_9BACT</name>
<dbReference type="AlphaFoldDB" id="A0A9D9HLG5"/>
<gene>
    <name evidence="1" type="ORF">IAC08_06460</name>
</gene>
<organism evidence="1 2">
    <name type="scientific">Candidatus Cryptobacteroides intestinigallinarum</name>
    <dbReference type="NCBI Taxonomy" id="2840767"/>
    <lineage>
        <taxon>Bacteria</taxon>
        <taxon>Pseudomonadati</taxon>
        <taxon>Bacteroidota</taxon>
        <taxon>Bacteroidia</taxon>
        <taxon>Bacteroidales</taxon>
        <taxon>Candidatus Cryptobacteroides</taxon>
    </lineage>
</organism>